<dbReference type="InterPro" id="IPR000560">
    <property type="entry name" value="His_Pase_clade-2"/>
</dbReference>
<evidence type="ECO:0000313" key="4">
    <source>
        <dbReference type="WBParaSite" id="PSAMB.scaffold3size181960.g414.t1"/>
    </source>
</evidence>
<dbReference type="PANTHER" id="PTHR11567:SF198">
    <property type="entry name" value="HISTIDINE ACID PHOSPHATASE"/>
    <property type="match status" value="1"/>
</dbReference>
<dbReference type="InterPro" id="IPR029033">
    <property type="entry name" value="His_PPase_superfam"/>
</dbReference>
<feature type="transmembrane region" description="Helical" evidence="2">
    <location>
        <begin position="131"/>
        <end position="150"/>
    </location>
</feature>
<sequence>MKLRGGSLLKDINDRMVHKVACMNNPSNSSCASLNNLKYYVYSAHDITVDALLATFGDKEEVVGSGLPRYAASIVLELWNTSTGPQVKIQYHPSFNVSYFPITNLTCGCNTTTDYCKLDTFVSPSATITTWFTFTTQIMFSAIVLLFTAVNRHGH</sequence>
<dbReference type="GO" id="GO:0016791">
    <property type="term" value="F:phosphatase activity"/>
    <property type="evidence" value="ECO:0007669"/>
    <property type="project" value="UniProtKB-ARBA"/>
</dbReference>
<dbReference type="Pfam" id="PF00328">
    <property type="entry name" value="His_Phos_2"/>
    <property type="match status" value="1"/>
</dbReference>
<dbReference type="InterPro" id="IPR050645">
    <property type="entry name" value="Histidine_acid_phosphatase"/>
</dbReference>
<comment type="similarity">
    <text evidence="1">Belongs to the histidine acid phosphatase family.</text>
</comment>
<keyword evidence="2" id="KW-0472">Membrane</keyword>
<accession>A0A914WFD5</accession>
<dbReference type="PANTHER" id="PTHR11567">
    <property type="entry name" value="ACID PHOSPHATASE-RELATED"/>
    <property type="match status" value="1"/>
</dbReference>
<keyword evidence="2" id="KW-0812">Transmembrane</keyword>
<evidence type="ECO:0000256" key="2">
    <source>
        <dbReference type="SAM" id="Phobius"/>
    </source>
</evidence>
<reference evidence="4" key="1">
    <citation type="submission" date="2022-11" db="UniProtKB">
        <authorList>
            <consortium name="WormBaseParasite"/>
        </authorList>
    </citation>
    <scope>IDENTIFICATION</scope>
</reference>
<dbReference type="AlphaFoldDB" id="A0A914WFD5"/>
<dbReference type="SUPFAM" id="SSF53254">
    <property type="entry name" value="Phosphoglycerate mutase-like"/>
    <property type="match status" value="1"/>
</dbReference>
<keyword evidence="2" id="KW-1133">Transmembrane helix</keyword>
<keyword evidence="3" id="KW-1185">Reference proteome</keyword>
<evidence type="ECO:0000313" key="3">
    <source>
        <dbReference type="Proteomes" id="UP000887566"/>
    </source>
</evidence>
<dbReference type="Gene3D" id="3.40.50.1240">
    <property type="entry name" value="Phosphoglycerate mutase-like"/>
    <property type="match status" value="1"/>
</dbReference>
<proteinExistence type="inferred from homology"/>
<protein>
    <submittedName>
        <fullName evidence="4">Uncharacterized protein</fullName>
    </submittedName>
</protein>
<evidence type="ECO:0000256" key="1">
    <source>
        <dbReference type="ARBA" id="ARBA00005375"/>
    </source>
</evidence>
<dbReference type="WBParaSite" id="PSAMB.scaffold3size181960.g414.t1">
    <property type="protein sequence ID" value="PSAMB.scaffold3size181960.g414.t1"/>
    <property type="gene ID" value="PSAMB.scaffold3size181960.g414"/>
</dbReference>
<organism evidence="3 4">
    <name type="scientific">Plectus sambesii</name>
    <dbReference type="NCBI Taxonomy" id="2011161"/>
    <lineage>
        <taxon>Eukaryota</taxon>
        <taxon>Metazoa</taxon>
        <taxon>Ecdysozoa</taxon>
        <taxon>Nematoda</taxon>
        <taxon>Chromadorea</taxon>
        <taxon>Plectida</taxon>
        <taxon>Plectina</taxon>
        <taxon>Plectoidea</taxon>
        <taxon>Plectidae</taxon>
        <taxon>Plectus</taxon>
    </lineage>
</organism>
<dbReference type="Proteomes" id="UP000887566">
    <property type="component" value="Unplaced"/>
</dbReference>
<name>A0A914WFD5_9BILA</name>